<dbReference type="InterPro" id="IPR046357">
    <property type="entry name" value="PPIase_dom_sf"/>
</dbReference>
<keyword evidence="2" id="KW-0732">Signal</keyword>
<evidence type="ECO:0000259" key="3">
    <source>
        <dbReference type="PROSITE" id="PS50198"/>
    </source>
</evidence>
<feature type="signal peptide" evidence="2">
    <location>
        <begin position="1"/>
        <end position="20"/>
    </location>
</feature>
<dbReference type="GO" id="GO:0003755">
    <property type="term" value="F:peptidyl-prolyl cis-trans isomerase activity"/>
    <property type="evidence" value="ECO:0007669"/>
    <property type="project" value="UniProtKB-KW"/>
</dbReference>
<sequence>MKLKSVITLLLSLTFFYTQAQTDSNLLSKDLFRLGDQNYDLGTFEYYFLKNAEPPSADSAEYKVEEYLDLYVKFRLKVQEAQGLGMDQSPAFIQELEGYKKQLVEPYLIATQYNQNLLEEAYDRLQSEVSAAHILLKVDENALPSDTLAVYNRLLGIKAEIAAGADFATMATRYSEDPSAKMNQGNLGYFSVLQMVYPFENAAYNNPVGTVVGPIKTQFGYHLLEVIDKRPARGQVKVAHIMIRHQQDSASDKAERKIDSIYENLKEGKDWNEQCKMYSEDKSSVNNNGEMRWFGTGALVPEFEDAAFALQNPGDMSEPVETRFGWHIIMLLEKKPVGSFEDMQAELEQRVKRDSRSKATQSVVITTLKKEHAYQLDSVVWREALSAMDSTVKMGQWSYDTTSTTLANALFTLEDQEYTVGDFYAFAEENQRNRQSADLEAYKRQLYQRFETKRILDAEMLFVEQNNVEYQRILDEYRSGILLFNLMEKEVWQKALTDSVGLQDYYESNKDVYVSEEFLQVRKLTAEDKAVLDSASSYLSFSNSQLDSLFNSQEALALQIDDLKIKKGEVDFLDQNWTVGNHRQSTEDYHILWVVSKVIPAAQRPLDSVRGLVISDYQMELEQLWIAQLRKKYPYKLNKKVLKSFVKTFN</sequence>
<dbReference type="InterPro" id="IPR000297">
    <property type="entry name" value="PPIase_PpiC"/>
</dbReference>
<evidence type="ECO:0000313" key="4">
    <source>
        <dbReference type="EMBL" id="SHK59690.1"/>
    </source>
</evidence>
<dbReference type="STRING" id="156994.SAMN04488028_106157"/>
<protein>
    <submittedName>
        <fullName evidence="4">Peptidyl-prolyl cis-trans isomerase SurA</fullName>
    </submittedName>
</protein>
<dbReference type="Proteomes" id="UP000184474">
    <property type="component" value="Unassembled WGS sequence"/>
</dbReference>
<name>A0A1M6TRY3_REIAG</name>
<feature type="domain" description="PpiC" evidence="3">
    <location>
        <begin position="233"/>
        <end position="333"/>
    </location>
</feature>
<dbReference type="AlphaFoldDB" id="A0A1M6TRY3"/>
<dbReference type="Pfam" id="PF00639">
    <property type="entry name" value="Rotamase"/>
    <property type="match status" value="1"/>
</dbReference>
<gene>
    <name evidence="4" type="ORF">SAMN04488028_106157</name>
</gene>
<dbReference type="EMBL" id="FRAA01000006">
    <property type="protein sequence ID" value="SHK59690.1"/>
    <property type="molecule type" value="Genomic_DNA"/>
</dbReference>
<keyword evidence="1" id="KW-0697">Rotamase</keyword>
<dbReference type="InterPro" id="IPR050245">
    <property type="entry name" value="PrsA_foldase"/>
</dbReference>
<reference evidence="5" key="1">
    <citation type="submission" date="2016-11" db="EMBL/GenBank/DDBJ databases">
        <authorList>
            <person name="Varghese N."/>
            <person name="Submissions S."/>
        </authorList>
    </citation>
    <scope>NUCLEOTIDE SEQUENCE [LARGE SCALE GENOMIC DNA]</scope>
    <source>
        <strain evidence="5">DSM 26134</strain>
    </source>
</reference>
<feature type="domain" description="PpiC" evidence="3">
    <location>
        <begin position="126"/>
        <end position="228"/>
    </location>
</feature>
<evidence type="ECO:0000256" key="2">
    <source>
        <dbReference type="SAM" id="SignalP"/>
    </source>
</evidence>
<proteinExistence type="predicted"/>
<accession>A0A1M6TRY3</accession>
<dbReference type="PANTHER" id="PTHR47245:SF2">
    <property type="entry name" value="PEPTIDYL-PROLYL CIS-TRANS ISOMERASE HP_0175-RELATED"/>
    <property type="match status" value="1"/>
</dbReference>
<dbReference type="Pfam" id="PF13616">
    <property type="entry name" value="Rotamase_3"/>
    <property type="match status" value="1"/>
</dbReference>
<dbReference type="PANTHER" id="PTHR47245">
    <property type="entry name" value="PEPTIDYLPROLYL ISOMERASE"/>
    <property type="match status" value="1"/>
</dbReference>
<keyword evidence="5" id="KW-1185">Reference proteome</keyword>
<evidence type="ECO:0000313" key="5">
    <source>
        <dbReference type="Proteomes" id="UP000184474"/>
    </source>
</evidence>
<dbReference type="Gene3D" id="3.10.50.40">
    <property type="match status" value="2"/>
</dbReference>
<feature type="chain" id="PRO_5012522767" evidence="2">
    <location>
        <begin position="21"/>
        <end position="650"/>
    </location>
</feature>
<organism evidence="4 5">
    <name type="scientific">Reichenbachiella agariperforans</name>
    <dbReference type="NCBI Taxonomy" id="156994"/>
    <lineage>
        <taxon>Bacteria</taxon>
        <taxon>Pseudomonadati</taxon>
        <taxon>Bacteroidota</taxon>
        <taxon>Cytophagia</taxon>
        <taxon>Cytophagales</taxon>
        <taxon>Reichenbachiellaceae</taxon>
        <taxon>Reichenbachiella</taxon>
    </lineage>
</organism>
<evidence type="ECO:0000256" key="1">
    <source>
        <dbReference type="PROSITE-ProRule" id="PRU00278"/>
    </source>
</evidence>
<keyword evidence="1 4" id="KW-0413">Isomerase</keyword>
<dbReference type="SUPFAM" id="SSF54534">
    <property type="entry name" value="FKBP-like"/>
    <property type="match status" value="2"/>
</dbReference>
<dbReference type="PROSITE" id="PS50198">
    <property type="entry name" value="PPIC_PPIASE_2"/>
    <property type="match status" value="2"/>
</dbReference>